<name>A0A8J5LHY0_ZINOF</name>
<gene>
    <name evidence="1" type="ORF">ZIOFF_023342</name>
</gene>
<dbReference type="AlphaFoldDB" id="A0A8J5LHY0"/>
<proteinExistence type="predicted"/>
<dbReference type="EMBL" id="JACMSC010000006">
    <property type="protein sequence ID" value="KAG6519830.1"/>
    <property type="molecule type" value="Genomic_DNA"/>
</dbReference>
<evidence type="ECO:0000313" key="1">
    <source>
        <dbReference type="EMBL" id="KAG6519830.1"/>
    </source>
</evidence>
<evidence type="ECO:0000313" key="2">
    <source>
        <dbReference type="Proteomes" id="UP000734854"/>
    </source>
</evidence>
<keyword evidence="2" id="KW-1185">Reference proteome</keyword>
<sequence>MEAATLAYDQAAFGGVGWGALNFPAERVPESLKAMGIDLRGSPMLALKKRNHIRQLRQSTMKQSKGRESSATASFVELQDLGVEYLEEIMRLSELS</sequence>
<accession>A0A8J5LHY0</accession>
<protein>
    <submittedName>
        <fullName evidence="1">Uncharacterized protein</fullName>
    </submittedName>
</protein>
<organism evidence="1 2">
    <name type="scientific">Zingiber officinale</name>
    <name type="common">Ginger</name>
    <name type="synonym">Amomum zingiber</name>
    <dbReference type="NCBI Taxonomy" id="94328"/>
    <lineage>
        <taxon>Eukaryota</taxon>
        <taxon>Viridiplantae</taxon>
        <taxon>Streptophyta</taxon>
        <taxon>Embryophyta</taxon>
        <taxon>Tracheophyta</taxon>
        <taxon>Spermatophyta</taxon>
        <taxon>Magnoliopsida</taxon>
        <taxon>Liliopsida</taxon>
        <taxon>Zingiberales</taxon>
        <taxon>Zingiberaceae</taxon>
        <taxon>Zingiber</taxon>
    </lineage>
</organism>
<comment type="caution">
    <text evidence="1">The sequence shown here is derived from an EMBL/GenBank/DDBJ whole genome shotgun (WGS) entry which is preliminary data.</text>
</comment>
<reference evidence="1 2" key="1">
    <citation type="submission" date="2020-08" db="EMBL/GenBank/DDBJ databases">
        <title>Plant Genome Project.</title>
        <authorList>
            <person name="Zhang R.-G."/>
        </authorList>
    </citation>
    <scope>NUCLEOTIDE SEQUENCE [LARGE SCALE GENOMIC DNA]</scope>
    <source>
        <tissue evidence="1">Rhizome</tissue>
    </source>
</reference>
<dbReference type="Proteomes" id="UP000734854">
    <property type="component" value="Unassembled WGS sequence"/>
</dbReference>